<evidence type="ECO:0000256" key="5">
    <source>
        <dbReference type="ARBA" id="ARBA00022679"/>
    </source>
</evidence>
<dbReference type="Gene3D" id="1.10.287.130">
    <property type="match status" value="1"/>
</dbReference>
<dbReference type="PANTHER" id="PTHR45453:SF1">
    <property type="entry name" value="PHOSPHATE REGULON SENSOR PROTEIN PHOR"/>
    <property type="match status" value="1"/>
</dbReference>
<comment type="caution">
    <text evidence="11">The sequence shown here is derived from an EMBL/GenBank/DDBJ whole genome shotgun (WGS) entry which is preliminary data.</text>
</comment>
<evidence type="ECO:0000313" key="11">
    <source>
        <dbReference type="EMBL" id="EFL44160.1"/>
    </source>
</evidence>
<dbReference type="PROSITE" id="PS50109">
    <property type="entry name" value="HIS_KIN"/>
    <property type="match status" value="1"/>
</dbReference>
<keyword evidence="5" id="KW-0808">Transferase</keyword>
<name>A0ABP2J4L7_9ACTN</name>
<evidence type="ECO:0000256" key="7">
    <source>
        <dbReference type="ARBA" id="ARBA00023012"/>
    </source>
</evidence>
<dbReference type="Proteomes" id="UP000004431">
    <property type="component" value="Unassembled WGS sequence"/>
</dbReference>
<dbReference type="InterPro" id="IPR003594">
    <property type="entry name" value="HATPase_dom"/>
</dbReference>
<dbReference type="PRINTS" id="PR00344">
    <property type="entry name" value="BCTRLSENSOR"/>
</dbReference>
<dbReference type="RefSeq" id="WP_006304177.1">
    <property type="nucleotide sequence ID" value="NZ_AEDQ01000018.1"/>
</dbReference>
<reference evidence="11 12" key="1">
    <citation type="submission" date="2010-08" db="EMBL/GenBank/DDBJ databases">
        <authorList>
            <person name="Durkin A.S."/>
            <person name="Madupu R."/>
            <person name="Torralba M."/>
            <person name="Gillis M."/>
            <person name="Methe B."/>
            <person name="Sutton G."/>
            <person name="Nelson K.E."/>
        </authorList>
    </citation>
    <scope>NUCLEOTIDE SEQUENCE [LARGE SCALE GENOMIC DNA]</scope>
    <source>
        <strain evidence="11 12">PB189-T1-4</strain>
    </source>
</reference>
<protein>
    <recommendedName>
        <fullName evidence="8">Sensor-like histidine kinase SenX3</fullName>
        <ecNumber evidence="3">2.7.13.3</ecNumber>
    </recommendedName>
</protein>
<dbReference type="Gene3D" id="3.30.565.10">
    <property type="entry name" value="Histidine kinase-like ATPase, C-terminal domain"/>
    <property type="match status" value="1"/>
</dbReference>
<dbReference type="InterPro" id="IPR004358">
    <property type="entry name" value="Sig_transdc_His_kin-like_C"/>
</dbReference>
<dbReference type="SMART" id="SM00388">
    <property type="entry name" value="HisKA"/>
    <property type="match status" value="1"/>
</dbReference>
<evidence type="ECO:0000313" key="12">
    <source>
        <dbReference type="Proteomes" id="UP000004431"/>
    </source>
</evidence>
<keyword evidence="9" id="KW-1133">Transmembrane helix</keyword>
<evidence type="ECO:0000256" key="2">
    <source>
        <dbReference type="ARBA" id="ARBA00004236"/>
    </source>
</evidence>
<dbReference type="CDD" id="cd00075">
    <property type="entry name" value="HATPase"/>
    <property type="match status" value="1"/>
</dbReference>
<dbReference type="EC" id="2.7.13.3" evidence="3"/>
<evidence type="ECO:0000256" key="1">
    <source>
        <dbReference type="ARBA" id="ARBA00000085"/>
    </source>
</evidence>
<accession>A0ABP2J4L7</accession>
<proteinExistence type="predicted"/>
<feature type="transmembrane region" description="Helical" evidence="9">
    <location>
        <begin position="152"/>
        <end position="175"/>
    </location>
</feature>
<keyword evidence="6 11" id="KW-0418">Kinase</keyword>
<dbReference type="InterPro" id="IPR003661">
    <property type="entry name" value="HisK_dim/P_dom"/>
</dbReference>
<feature type="domain" description="Histidine kinase" evidence="10">
    <location>
        <begin position="232"/>
        <end position="443"/>
    </location>
</feature>
<comment type="catalytic activity">
    <reaction evidence="1">
        <text>ATP + protein L-histidine = ADP + protein N-phospho-L-histidine.</text>
        <dbReference type="EC" id="2.7.13.3"/>
    </reaction>
</comment>
<dbReference type="Pfam" id="PF02518">
    <property type="entry name" value="HATPase_c"/>
    <property type="match status" value="1"/>
</dbReference>
<gene>
    <name evidence="11" type="ORF">HMPREF9248_0308</name>
</gene>
<dbReference type="PANTHER" id="PTHR45453">
    <property type="entry name" value="PHOSPHATE REGULON SENSOR PROTEIN PHOR"/>
    <property type="match status" value="1"/>
</dbReference>
<keyword evidence="9" id="KW-0472">Membrane</keyword>
<organism evidence="11 12">
    <name type="scientific">Fannyhessea vaginae PB189-T1-4</name>
    <dbReference type="NCBI Taxonomy" id="866774"/>
    <lineage>
        <taxon>Bacteria</taxon>
        <taxon>Bacillati</taxon>
        <taxon>Actinomycetota</taxon>
        <taxon>Coriobacteriia</taxon>
        <taxon>Coriobacteriales</taxon>
        <taxon>Atopobiaceae</taxon>
        <taxon>Fannyhessea</taxon>
    </lineage>
</organism>
<dbReference type="Pfam" id="PF00512">
    <property type="entry name" value="HisKA"/>
    <property type="match status" value="1"/>
</dbReference>
<dbReference type="EMBL" id="AEDQ01000018">
    <property type="protein sequence ID" value="EFL44160.1"/>
    <property type="molecule type" value="Genomic_DNA"/>
</dbReference>
<dbReference type="InterPro" id="IPR050351">
    <property type="entry name" value="BphY/WalK/GraS-like"/>
</dbReference>
<evidence type="ECO:0000259" key="10">
    <source>
        <dbReference type="PROSITE" id="PS50109"/>
    </source>
</evidence>
<evidence type="ECO:0000256" key="4">
    <source>
        <dbReference type="ARBA" id="ARBA00022553"/>
    </source>
</evidence>
<keyword evidence="9" id="KW-0812">Transmembrane</keyword>
<dbReference type="InterPro" id="IPR005467">
    <property type="entry name" value="His_kinase_dom"/>
</dbReference>
<keyword evidence="12" id="KW-1185">Reference proteome</keyword>
<evidence type="ECO:0000256" key="3">
    <source>
        <dbReference type="ARBA" id="ARBA00012438"/>
    </source>
</evidence>
<comment type="subcellular location">
    <subcellularLocation>
        <location evidence="2">Cell membrane</location>
    </subcellularLocation>
</comment>
<evidence type="ECO:0000256" key="8">
    <source>
        <dbReference type="ARBA" id="ARBA00039401"/>
    </source>
</evidence>
<keyword evidence="4" id="KW-0597">Phosphoprotein</keyword>
<evidence type="ECO:0000256" key="6">
    <source>
        <dbReference type="ARBA" id="ARBA00022777"/>
    </source>
</evidence>
<evidence type="ECO:0000256" key="9">
    <source>
        <dbReference type="SAM" id="Phobius"/>
    </source>
</evidence>
<dbReference type="SUPFAM" id="SSF47384">
    <property type="entry name" value="Homodimeric domain of signal transducing histidine kinase"/>
    <property type="match status" value="1"/>
</dbReference>
<dbReference type="InterPro" id="IPR036890">
    <property type="entry name" value="HATPase_C_sf"/>
</dbReference>
<keyword evidence="7" id="KW-0902">Two-component regulatory system</keyword>
<dbReference type="SMART" id="SM00387">
    <property type="entry name" value="HATPase_c"/>
    <property type="match status" value="1"/>
</dbReference>
<dbReference type="SUPFAM" id="SSF55874">
    <property type="entry name" value="ATPase domain of HSP90 chaperone/DNA topoisomerase II/histidine kinase"/>
    <property type="match status" value="1"/>
</dbReference>
<dbReference type="InterPro" id="IPR036097">
    <property type="entry name" value="HisK_dim/P_sf"/>
</dbReference>
<dbReference type="GO" id="GO:0016301">
    <property type="term" value="F:kinase activity"/>
    <property type="evidence" value="ECO:0007669"/>
    <property type="project" value="UniProtKB-KW"/>
</dbReference>
<dbReference type="CDD" id="cd00082">
    <property type="entry name" value="HisKA"/>
    <property type="match status" value="1"/>
</dbReference>
<sequence>MKKKISLHVAIISCLALVLCTCALTGVFYRIFFEQIKHDIRVEAHLICTNDALTHAQDASSLKRLYESLDTNNLRMTWIRTDGQVLFDNDVDERSMTNHLNRPEIQDALHKGQGESTRHSATSHCDTYYYAVLLDNGTIVRLSMHVQTVADIFLATLPIVGAIVLVVFLICVFVGRYLTRDVLKHLDVLAKSYDLPPTTPVYKELEPFIRTMREQHEKILLAAKSRQDFTANVTHELKTPITAISGYAELIENKMVDAEEAVHVAAQIRENSHRLLSLVCDIIRLSELDRPEFPRTFEEVDLLMLARETTQALQPIAAQRGLQLTCSGISVRVQGNYALLREMLENLIQNALTYNKEAGSVSVRVLIEHTRPTVVVKDTGIGIPAAEQSRIFERFYRVDKSHARQTGGTGLGLAIVKHIADIHSATIDVTSELGQGTEMRFVF</sequence>